<keyword evidence="5 6" id="KW-0449">Lipoprotein</keyword>
<evidence type="ECO:0000313" key="8">
    <source>
        <dbReference type="EMBL" id="MCZ4718955.1"/>
    </source>
</evidence>
<reference evidence="8" key="4">
    <citation type="submission" date="2022-12" db="EMBL/GenBank/DDBJ databases">
        <title>Comparative genomics of Legionella pneumophila isolates from the West Bank and Germany support molecular epidemiology of Legionnaires disease.</title>
        <authorList>
            <person name="Zayed A.R."/>
            <person name="Bitar D.M."/>
            <person name="Steinert M."/>
            <person name="Lueck C."/>
            <person name="Brettar I."/>
            <person name="Hoefle M.G."/>
            <person name="Bunk B."/>
        </authorList>
    </citation>
    <scope>NUCLEOTIDE SEQUENCE</scope>
    <source>
        <strain evidence="8">H23</strain>
    </source>
</reference>
<dbReference type="PANTHER" id="PTHR38098:SF1">
    <property type="entry name" value="LPS-ASSEMBLY LIPOPROTEIN LPTE"/>
    <property type="match status" value="1"/>
</dbReference>
<dbReference type="EMBL" id="UGOL01000001">
    <property type="protein sequence ID" value="STX79476.1"/>
    <property type="molecule type" value="Genomic_DNA"/>
</dbReference>
<dbReference type="GeneID" id="57035337"/>
<proteinExistence type="inferred from homology"/>
<dbReference type="PANTHER" id="PTHR38098">
    <property type="entry name" value="LPS-ASSEMBLY LIPOPROTEIN LPTE"/>
    <property type="match status" value="1"/>
</dbReference>
<evidence type="ECO:0000256" key="6">
    <source>
        <dbReference type="HAMAP-Rule" id="MF_01186"/>
    </source>
</evidence>
<protein>
    <recommendedName>
        <fullName evidence="6">LPS-assembly lipoprotein LptE</fullName>
    </recommendedName>
</protein>
<keyword evidence="3 6" id="KW-0564">Palmitate</keyword>
<dbReference type="GO" id="GO:0001530">
    <property type="term" value="F:lipopolysaccharide binding"/>
    <property type="evidence" value="ECO:0007669"/>
    <property type="project" value="TreeGrafter"/>
</dbReference>
<dbReference type="EMBL" id="DACWHX010000002">
    <property type="protein sequence ID" value="HAU1879013.1"/>
    <property type="molecule type" value="Genomic_DNA"/>
</dbReference>
<reference evidence="7" key="1">
    <citation type="journal article" date="2018" name="Genome Biol.">
        <title>SKESA: strategic k-mer extension for scrupulous assemblies.</title>
        <authorList>
            <person name="Souvorov A."/>
            <person name="Agarwala R."/>
            <person name="Lipman D.J."/>
        </authorList>
    </citation>
    <scope>NUCLEOTIDE SEQUENCE</scope>
    <source>
        <strain evidence="7">AZ00058701</strain>
    </source>
</reference>
<organism evidence="8 11">
    <name type="scientific">Legionella pneumophila</name>
    <dbReference type="NCBI Taxonomy" id="446"/>
    <lineage>
        <taxon>Bacteria</taxon>
        <taxon>Pseudomonadati</taxon>
        <taxon>Pseudomonadota</taxon>
        <taxon>Gammaproteobacteria</taxon>
        <taxon>Legionellales</taxon>
        <taxon>Legionellaceae</taxon>
        <taxon>Legionella</taxon>
    </lineage>
</organism>
<dbReference type="Proteomes" id="UP000254631">
    <property type="component" value="Unassembled WGS sequence"/>
</dbReference>
<keyword evidence="1 6" id="KW-0732">Signal</keyword>
<dbReference type="PROSITE" id="PS51257">
    <property type="entry name" value="PROKAR_LIPOPROTEIN"/>
    <property type="match status" value="1"/>
</dbReference>
<dbReference type="GO" id="GO:0015920">
    <property type="term" value="P:lipopolysaccharide transport"/>
    <property type="evidence" value="ECO:0007669"/>
    <property type="project" value="TreeGrafter"/>
</dbReference>
<dbReference type="STRING" id="91892.BIZ52_06330"/>
<evidence type="ECO:0000256" key="1">
    <source>
        <dbReference type="ARBA" id="ARBA00022729"/>
    </source>
</evidence>
<comment type="subcellular location">
    <subcellularLocation>
        <location evidence="6">Cell outer membrane</location>
        <topology evidence="6">Lipid-anchor</topology>
    </subcellularLocation>
</comment>
<evidence type="ECO:0000256" key="5">
    <source>
        <dbReference type="ARBA" id="ARBA00023288"/>
    </source>
</evidence>
<dbReference type="GO" id="GO:0009279">
    <property type="term" value="C:cell outer membrane"/>
    <property type="evidence" value="ECO:0007669"/>
    <property type="project" value="UniProtKB-SubCell"/>
</dbReference>
<keyword evidence="4 6" id="KW-0998">Cell outer membrane</keyword>
<dbReference type="AlphaFoldDB" id="A0A129BHD2"/>
<keyword evidence="2 6" id="KW-0472">Membrane</keyword>
<reference evidence="9 10" key="2">
    <citation type="submission" date="2018-06" db="EMBL/GenBank/DDBJ databases">
        <authorList>
            <consortium name="Pathogen Informatics"/>
            <person name="Doyle S."/>
        </authorList>
    </citation>
    <scope>NUCLEOTIDE SEQUENCE [LARGE SCALE GENOMIC DNA]</scope>
    <source>
        <strain evidence="9 10">NCTC12000</strain>
    </source>
</reference>
<dbReference type="GO" id="GO:1990351">
    <property type="term" value="C:transporter complex"/>
    <property type="evidence" value="ECO:0007669"/>
    <property type="project" value="TreeGrafter"/>
</dbReference>
<name>A0A129BHD2_LEGPN</name>
<evidence type="ECO:0000256" key="2">
    <source>
        <dbReference type="ARBA" id="ARBA00023136"/>
    </source>
</evidence>
<comment type="similarity">
    <text evidence="6">Belongs to the LptE lipoprotein family.</text>
</comment>
<evidence type="ECO:0000313" key="10">
    <source>
        <dbReference type="Proteomes" id="UP000254631"/>
    </source>
</evidence>
<dbReference type="HAMAP" id="MF_01186">
    <property type="entry name" value="LPS_assembly_LptE"/>
    <property type="match status" value="1"/>
</dbReference>
<evidence type="ECO:0000256" key="4">
    <source>
        <dbReference type="ARBA" id="ARBA00023237"/>
    </source>
</evidence>
<dbReference type="RefSeq" id="WP_010947077.1">
    <property type="nucleotide sequence ID" value="NZ_AP024961.1"/>
</dbReference>
<comment type="function">
    <text evidence="6">Together with LptD, is involved in the assembly of lipopolysaccharide (LPS) at the surface of the outer membrane. Required for the proper assembly of LptD. Binds LPS and may serve as the LPS recognition site at the outer membrane.</text>
</comment>
<evidence type="ECO:0000313" key="7">
    <source>
        <dbReference type="EMBL" id="HAU1879013.1"/>
    </source>
</evidence>
<dbReference type="GO" id="GO:0043165">
    <property type="term" value="P:Gram-negative-bacterium-type cell outer membrane assembly"/>
    <property type="evidence" value="ECO:0007669"/>
    <property type="project" value="UniProtKB-UniRule"/>
</dbReference>
<dbReference type="Gene3D" id="3.30.160.150">
    <property type="entry name" value="Lipoprotein like domain"/>
    <property type="match status" value="1"/>
</dbReference>
<dbReference type="EMBL" id="JAPXIC010000040">
    <property type="protein sequence ID" value="MCZ4718955.1"/>
    <property type="molecule type" value="Genomic_DNA"/>
</dbReference>
<dbReference type="eggNOG" id="COG2980">
    <property type="taxonomic scope" value="Bacteria"/>
</dbReference>
<evidence type="ECO:0000313" key="9">
    <source>
        <dbReference type="EMBL" id="STX79476.1"/>
    </source>
</evidence>
<evidence type="ECO:0000256" key="3">
    <source>
        <dbReference type="ARBA" id="ARBA00023139"/>
    </source>
</evidence>
<dbReference type="Pfam" id="PF04390">
    <property type="entry name" value="LptE"/>
    <property type="match status" value="1"/>
</dbReference>
<dbReference type="OMA" id="GRSAEYQ"/>
<gene>
    <name evidence="6 8" type="primary">lptE</name>
    <name evidence="9" type="synonym">rlpB</name>
    <name evidence="7" type="ORF">JBJ86_01930</name>
    <name evidence="9" type="ORF">NCTC12000_01468</name>
    <name evidence="8" type="ORF">O6C86_06965</name>
</gene>
<evidence type="ECO:0000313" key="11">
    <source>
        <dbReference type="Proteomes" id="UP001071279"/>
    </source>
</evidence>
<dbReference type="InterPro" id="IPR007485">
    <property type="entry name" value="LPS_assembly_LptE"/>
</dbReference>
<sequence length="163" mass="18480">MTQIHKYLASLILIWLLTGCGFHLRGAIDIPEWLDNVSIISRDGNKELVSILKSQLEGYKIDVNSDPSLAKYWLIINSSSLQQQIVSIGASTNPRQYQLILTIEFMLQTPKGQIIKTPRKVNVSRQLTVNNDRILGSNEEQALLVSEMRRDAAIQIINRLNRP</sequence>
<reference evidence="7" key="3">
    <citation type="submission" date="2019-10" db="EMBL/GenBank/DDBJ databases">
        <authorList>
            <consortium name="NCBI Pathogen Detection Project"/>
        </authorList>
    </citation>
    <scope>NUCLEOTIDE SEQUENCE</scope>
    <source>
        <strain evidence="7">AZ00058701</strain>
    </source>
</reference>
<dbReference type="Proteomes" id="UP001071279">
    <property type="component" value="Unassembled WGS sequence"/>
</dbReference>
<accession>A0A129BHD2</accession>
<dbReference type="Proteomes" id="UP000866496">
    <property type="component" value="Unassembled WGS sequence"/>
</dbReference>
<dbReference type="SMR" id="A0A129BHD2"/>
<comment type="subunit">
    <text evidence="6">Component of the lipopolysaccharide transport and assembly complex. Interacts with LptD.</text>
</comment>